<reference evidence="2 3" key="1">
    <citation type="submission" date="2019-01" db="EMBL/GenBank/DDBJ databases">
        <title>A draft genome assembly of the solar-powered sea slug Elysia chlorotica.</title>
        <authorList>
            <person name="Cai H."/>
            <person name="Li Q."/>
            <person name="Fang X."/>
            <person name="Li J."/>
            <person name="Curtis N.E."/>
            <person name="Altenburger A."/>
            <person name="Shibata T."/>
            <person name="Feng M."/>
            <person name="Maeda T."/>
            <person name="Schwartz J.A."/>
            <person name="Shigenobu S."/>
            <person name="Lundholm N."/>
            <person name="Nishiyama T."/>
            <person name="Yang H."/>
            <person name="Hasebe M."/>
            <person name="Li S."/>
            <person name="Pierce S.K."/>
            <person name="Wang J."/>
        </authorList>
    </citation>
    <scope>NUCLEOTIDE SEQUENCE [LARGE SCALE GENOMIC DNA]</scope>
    <source>
        <strain evidence="2">EC2010</strain>
        <tissue evidence="2">Whole organism of an adult</tissue>
    </source>
</reference>
<evidence type="ECO:0000313" key="3">
    <source>
        <dbReference type="Proteomes" id="UP000271974"/>
    </source>
</evidence>
<evidence type="ECO:0000256" key="1">
    <source>
        <dbReference type="SAM" id="MobiDB-lite"/>
    </source>
</evidence>
<accession>A0A3S1B7K8</accession>
<organism evidence="2 3">
    <name type="scientific">Elysia chlorotica</name>
    <name type="common">Eastern emerald elysia</name>
    <name type="synonym">Sea slug</name>
    <dbReference type="NCBI Taxonomy" id="188477"/>
    <lineage>
        <taxon>Eukaryota</taxon>
        <taxon>Metazoa</taxon>
        <taxon>Spiralia</taxon>
        <taxon>Lophotrochozoa</taxon>
        <taxon>Mollusca</taxon>
        <taxon>Gastropoda</taxon>
        <taxon>Heterobranchia</taxon>
        <taxon>Euthyneura</taxon>
        <taxon>Panpulmonata</taxon>
        <taxon>Sacoglossa</taxon>
        <taxon>Placobranchoidea</taxon>
        <taxon>Plakobranchidae</taxon>
        <taxon>Elysia</taxon>
    </lineage>
</organism>
<feature type="region of interest" description="Disordered" evidence="1">
    <location>
        <begin position="263"/>
        <end position="282"/>
    </location>
</feature>
<protein>
    <submittedName>
        <fullName evidence="2">Uncharacterized protein</fullName>
    </submittedName>
</protein>
<comment type="caution">
    <text evidence="2">The sequence shown here is derived from an EMBL/GenBank/DDBJ whole genome shotgun (WGS) entry which is preliminary data.</text>
</comment>
<dbReference type="Proteomes" id="UP000271974">
    <property type="component" value="Unassembled WGS sequence"/>
</dbReference>
<name>A0A3S1B7K8_ELYCH</name>
<evidence type="ECO:0000313" key="2">
    <source>
        <dbReference type="EMBL" id="RUS77903.1"/>
    </source>
</evidence>
<dbReference type="EMBL" id="RQTK01000544">
    <property type="protein sequence ID" value="RUS77903.1"/>
    <property type="molecule type" value="Genomic_DNA"/>
</dbReference>
<dbReference type="OrthoDB" id="10502928at2759"/>
<dbReference type="AlphaFoldDB" id="A0A3S1B7K8"/>
<proteinExistence type="predicted"/>
<sequence length="313" mass="35307">MSKQNNVSSWLQSKMPDQAANLLSSARKSAKPLRAKHRQREQAVIKAVRRKLLENAAAQQELEMKAAASRKKLIEDVLQHGGPCRSPSDVKNLQACLSGKELITALKGEIKYQKVILGIPGVLKLSKTAKELVSDLSLHLSGQCSAEENVMEVEDMYRQDEEDMSNLSCRWQGEFKCQSGISWVAVYYDDQFYVGQVISIIKAESAEIKFLEQTKANAEYFRWPRADDIAVVDEETESPHVEVDMASGEEELQLETHESAAPLPTTQYLPTPKTVPKKRKRQEYDDVIEAARKRLQHPPPWSPMIVSTFLVRA</sequence>
<keyword evidence="3" id="KW-1185">Reference proteome</keyword>
<gene>
    <name evidence="2" type="ORF">EGW08_014334</name>
</gene>